<evidence type="ECO:0000313" key="1">
    <source>
        <dbReference type="EMBL" id="KGF71572.1"/>
    </source>
</evidence>
<organism evidence="1 2">
    <name type="scientific">Neosynechococcus sphagnicola sy1</name>
    <dbReference type="NCBI Taxonomy" id="1497020"/>
    <lineage>
        <taxon>Bacteria</taxon>
        <taxon>Bacillati</taxon>
        <taxon>Cyanobacteriota</taxon>
        <taxon>Cyanophyceae</taxon>
        <taxon>Neosynechococcales</taxon>
        <taxon>Neosynechococcaceae</taxon>
        <taxon>Neosynechococcus</taxon>
    </lineage>
</organism>
<dbReference type="EMBL" id="JJML01000064">
    <property type="protein sequence ID" value="KGF71572.1"/>
    <property type="molecule type" value="Genomic_DNA"/>
</dbReference>
<dbReference type="AlphaFoldDB" id="A0A098THZ4"/>
<name>A0A098THZ4_9CYAN</name>
<comment type="caution">
    <text evidence="1">The sequence shown here is derived from an EMBL/GenBank/DDBJ whole genome shotgun (WGS) entry which is preliminary data.</text>
</comment>
<dbReference type="Proteomes" id="UP000030170">
    <property type="component" value="Unassembled WGS sequence"/>
</dbReference>
<proteinExistence type="predicted"/>
<reference evidence="1 2" key="1">
    <citation type="journal article" date="2014" name="Mol. Ecol.">
        <title>Evolution of Synechococcus.</title>
        <authorList>
            <person name="Dvorak P."/>
            <person name="Casamatta D."/>
            <person name="Hasler P."/>
            <person name="Poulickova A."/>
            <person name="Ondrej V."/>
            <person name="Sanges R."/>
        </authorList>
    </citation>
    <scope>NUCLEOTIDE SEQUENCE [LARGE SCALE GENOMIC DNA]</scope>
    <source>
        <strain evidence="1 2">CAUP A 1101</strain>
    </source>
</reference>
<accession>A0A098THZ4</accession>
<evidence type="ECO:0000313" key="2">
    <source>
        <dbReference type="Proteomes" id="UP000030170"/>
    </source>
</evidence>
<protein>
    <submittedName>
        <fullName evidence="1">Uncharacterized protein</fullName>
    </submittedName>
</protein>
<gene>
    <name evidence="1" type="ORF">DO97_17560</name>
</gene>
<sequence>MWLQSELFNLSYCMFRKTEAIRIKNPWRCGYIPYHLPFIIFKLWAIHYRYGENFQGFGGIPRGKKL</sequence>
<keyword evidence="2" id="KW-1185">Reference proteome</keyword>